<dbReference type="PANTHER" id="PTHR34322">
    <property type="entry name" value="TRANSPOSASE, Y1_TNP DOMAIN-CONTAINING"/>
    <property type="match status" value="1"/>
</dbReference>
<dbReference type="SMART" id="SM01321">
    <property type="entry name" value="Y1_Tnp"/>
    <property type="match status" value="1"/>
</dbReference>
<dbReference type="SUPFAM" id="SSF143422">
    <property type="entry name" value="Transposase IS200-like"/>
    <property type="match status" value="1"/>
</dbReference>
<dbReference type="GO" id="GO:0003677">
    <property type="term" value="F:DNA binding"/>
    <property type="evidence" value="ECO:0007669"/>
    <property type="project" value="InterPro"/>
</dbReference>
<dbReference type="Pfam" id="PF13384">
    <property type="entry name" value="HTH_23"/>
    <property type="match status" value="1"/>
</dbReference>
<accession>A0A292YAH0</accession>
<dbReference type="AlphaFoldDB" id="A0A292YAH0"/>
<dbReference type="Gene3D" id="1.10.10.730">
    <property type="entry name" value="KorB DNA-binding domain"/>
    <property type="match status" value="1"/>
</dbReference>
<dbReference type="EMBL" id="BDME01000001">
    <property type="protein sequence ID" value="GAX87057.1"/>
    <property type="molecule type" value="Genomic_DNA"/>
</dbReference>
<comment type="caution">
    <text evidence="2">The sequence shown here is derived from an EMBL/GenBank/DDBJ whole genome shotgun (WGS) entry which is preliminary data.</text>
</comment>
<dbReference type="RefSeq" id="WP_096258214.1">
    <property type="nucleotide sequence ID" value="NZ_BDME01000001.1"/>
</dbReference>
<proteinExistence type="predicted"/>
<dbReference type="InterPro" id="IPR002686">
    <property type="entry name" value="Transposase_17"/>
</dbReference>
<dbReference type="Proteomes" id="UP000217944">
    <property type="component" value="Unassembled WGS sequence"/>
</dbReference>
<protein>
    <recommendedName>
        <fullName evidence="1">Transposase IS200-like domain-containing protein</fullName>
    </recommendedName>
</protein>
<dbReference type="InterPro" id="IPR042075">
    <property type="entry name" value="KorB_DNA-db"/>
</dbReference>
<keyword evidence="3" id="KW-1185">Reference proteome</keyword>
<dbReference type="OrthoDB" id="9800147at2"/>
<sequence length="252" mass="29918">MARKPRVNDPGFYHIVNRGVNGAEIFIEKEDYYKFLSLMLKTKYDYNITFHAFTILPNHYHLLIQTHEANLSEAMRLLNSAYAAWYNYKSGRIGHLWKGRFDSFMLFDEDHFWKVVKYIERNALVLGLVDDITQWPYQSLYLRLHKTKFNEIIEGSKILSKPVDEYIEWLNKPLEKFEIEEIYKEPKIVKMEDGSLKVVRKKIADFFNEFPDNKAKAIKEAKKAGYKYTEIARYLGVSNSYIQKILKTSKED</sequence>
<gene>
    <name evidence="2" type="ORF">LNAT_P0352</name>
</gene>
<dbReference type="Gene3D" id="3.30.70.1290">
    <property type="entry name" value="Transposase IS200-like"/>
    <property type="match status" value="1"/>
</dbReference>
<evidence type="ECO:0000259" key="1">
    <source>
        <dbReference type="SMART" id="SM01321"/>
    </source>
</evidence>
<organism evidence="2 3">
    <name type="scientific">Lebetimonas natsushimae</name>
    <dbReference type="NCBI Taxonomy" id="1936991"/>
    <lineage>
        <taxon>Bacteria</taxon>
        <taxon>Pseudomonadati</taxon>
        <taxon>Campylobacterota</taxon>
        <taxon>Epsilonproteobacteria</taxon>
        <taxon>Nautiliales</taxon>
        <taxon>Nautiliaceae</taxon>
        <taxon>Lebetimonas</taxon>
    </lineage>
</organism>
<feature type="domain" description="Transposase IS200-like" evidence="1">
    <location>
        <begin position="9"/>
        <end position="122"/>
    </location>
</feature>
<dbReference type="GO" id="GO:0004803">
    <property type="term" value="F:transposase activity"/>
    <property type="evidence" value="ECO:0007669"/>
    <property type="project" value="InterPro"/>
</dbReference>
<evidence type="ECO:0000313" key="3">
    <source>
        <dbReference type="Proteomes" id="UP000217944"/>
    </source>
</evidence>
<name>A0A292YAH0_9BACT</name>
<dbReference type="PANTHER" id="PTHR34322:SF2">
    <property type="entry name" value="TRANSPOSASE IS200-LIKE DOMAIN-CONTAINING PROTEIN"/>
    <property type="match status" value="1"/>
</dbReference>
<dbReference type="InterPro" id="IPR036515">
    <property type="entry name" value="Transposase_17_sf"/>
</dbReference>
<dbReference type="GO" id="GO:0006313">
    <property type="term" value="P:DNA transposition"/>
    <property type="evidence" value="ECO:0007669"/>
    <property type="project" value="InterPro"/>
</dbReference>
<dbReference type="Pfam" id="PF01797">
    <property type="entry name" value="Y1_Tnp"/>
    <property type="match status" value="1"/>
</dbReference>
<evidence type="ECO:0000313" key="2">
    <source>
        <dbReference type="EMBL" id="GAX87057.1"/>
    </source>
</evidence>
<reference evidence="2 3" key="1">
    <citation type="journal article" date="2017" name="Syst. Appl. Microbiol.">
        <title>Lebetimonas natsushimae sp. nov., a novel strictly anaerobic, moderately thermophilic chemoautotroph isolated from a deep-sea hydrothermal vent polychaete nest in the Mid-Okinawa Trough.</title>
        <authorList>
            <person name="Nagata R."/>
            <person name="Takaki Y."/>
            <person name="Tame A."/>
            <person name="Nunoura T."/>
            <person name="Muto H."/>
            <person name="Mino S."/>
            <person name="Sawayama S."/>
            <person name="Takai K."/>
            <person name="Nakagawa S."/>
        </authorList>
    </citation>
    <scope>NUCLEOTIDE SEQUENCE [LARGE SCALE GENOMIC DNA]</scope>
    <source>
        <strain evidence="2 3">HS1857</strain>
    </source>
</reference>